<dbReference type="Proteomes" id="UP001209570">
    <property type="component" value="Unassembled WGS sequence"/>
</dbReference>
<protein>
    <recommendedName>
        <fullName evidence="4">Transmembrane protein</fullName>
    </recommendedName>
</protein>
<proteinExistence type="predicted"/>
<comment type="caution">
    <text evidence="2">The sequence shown here is derived from an EMBL/GenBank/DDBJ whole genome shotgun (WGS) entry which is preliminary data.</text>
</comment>
<name>A0AAD5LU45_PYTIN</name>
<feature type="transmembrane region" description="Helical" evidence="1">
    <location>
        <begin position="12"/>
        <end position="33"/>
    </location>
</feature>
<evidence type="ECO:0008006" key="4">
    <source>
        <dbReference type="Google" id="ProtNLM"/>
    </source>
</evidence>
<evidence type="ECO:0000313" key="3">
    <source>
        <dbReference type="Proteomes" id="UP001209570"/>
    </source>
</evidence>
<accession>A0AAD5LU45</accession>
<keyword evidence="1" id="KW-0472">Membrane</keyword>
<keyword evidence="1" id="KW-1133">Transmembrane helix</keyword>
<keyword evidence="1" id="KW-0812">Transmembrane</keyword>
<evidence type="ECO:0000256" key="1">
    <source>
        <dbReference type="SAM" id="Phobius"/>
    </source>
</evidence>
<dbReference type="AlphaFoldDB" id="A0AAD5LU45"/>
<organism evidence="2 3">
    <name type="scientific">Pythium insidiosum</name>
    <name type="common">Pythiosis disease agent</name>
    <dbReference type="NCBI Taxonomy" id="114742"/>
    <lineage>
        <taxon>Eukaryota</taxon>
        <taxon>Sar</taxon>
        <taxon>Stramenopiles</taxon>
        <taxon>Oomycota</taxon>
        <taxon>Peronosporomycetes</taxon>
        <taxon>Pythiales</taxon>
        <taxon>Pythiaceae</taxon>
        <taxon>Pythium</taxon>
    </lineage>
</organism>
<keyword evidence="3" id="KW-1185">Reference proteome</keyword>
<dbReference type="EMBL" id="JAKCXM010000501">
    <property type="protein sequence ID" value="KAJ0393356.1"/>
    <property type="molecule type" value="Genomic_DNA"/>
</dbReference>
<feature type="transmembrane region" description="Helical" evidence="1">
    <location>
        <begin position="45"/>
        <end position="70"/>
    </location>
</feature>
<reference evidence="2" key="1">
    <citation type="submission" date="2021-12" db="EMBL/GenBank/DDBJ databases">
        <title>Prjna785345.</title>
        <authorList>
            <person name="Rujirawat T."/>
            <person name="Krajaejun T."/>
        </authorList>
    </citation>
    <scope>NUCLEOTIDE SEQUENCE</scope>
    <source>
        <strain evidence="2">Pi057C3</strain>
    </source>
</reference>
<gene>
    <name evidence="2" type="ORF">P43SY_000626</name>
</gene>
<evidence type="ECO:0000313" key="2">
    <source>
        <dbReference type="EMBL" id="KAJ0393356.1"/>
    </source>
</evidence>
<sequence>MHQLSLHRNAVAIGFAPPIVGCLVGALLFAPVWVPLTIVVGVLGFPLWAVLAVGGCLLTIISAISAVVAIRVAQSQQIKSTVRQLCHTPSAQFVLFDNAANPSVPSVAQLTEQAKQYVLADPSRKLVASLVIDFIGNATFVVPGLGELADMLWAPASATLVSALYSDSTPSAKYVAFIEEFLPFTDFIPTATLAW</sequence>